<proteinExistence type="inferred from homology"/>
<dbReference type="GO" id="GO:0009279">
    <property type="term" value="C:cell outer membrane"/>
    <property type="evidence" value="ECO:0007669"/>
    <property type="project" value="UniProtKB-SubCell"/>
</dbReference>
<reference evidence="8 9" key="1">
    <citation type="submission" date="2019-03" db="EMBL/GenBank/DDBJ databases">
        <title>Genomic Encyclopedia of Archaeal and Bacterial Type Strains, Phase II (KMG-II): from individual species to whole genera.</title>
        <authorList>
            <person name="Goeker M."/>
        </authorList>
    </citation>
    <scope>NUCLEOTIDE SEQUENCE [LARGE SCALE GENOMIC DNA]</scope>
    <source>
        <strain evidence="8 9">DSM 28353</strain>
    </source>
</reference>
<dbReference type="InterPro" id="IPR012944">
    <property type="entry name" value="SusD_RagB_dom"/>
</dbReference>
<dbReference type="Gene3D" id="1.25.40.390">
    <property type="match status" value="1"/>
</dbReference>
<evidence type="ECO:0000256" key="3">
    <source>
        <dbReference type="ARBA" id="ARBA00022729"/>
    </source>
</evidence>
<keyword evidence="4" id="KW-0472">Membrane</keyword>
<evidence type="ECO:0000313" key="8">
    <source>
        <dbReference type="EMBL" id="TDQ75326.1"/>
    </source>
</evidence>
<organism evidence="8 9">
    <name type="scientific">Sphingobacterium yanglingense</name>
    <dbReference type="NCBI Taxonomy" id="1437280"/>
    <lineage>
        <taxon>Bacteria</taxon>
        <taxon>Pseudomonadati</taxon>
        <taxon>Bacteroidota</taxon>
        <taxon>Sphingobacteriia</taxon>
        <taxon>Sphingobacteriales</taxon>
        <taxon>Sphingobacteriaceae</taxon>
        <taxon>Sphingobacterium</taxon>
    </lineage>
</organism>
<feature type="domain" description="RagB/SusD" evidence="6">
    <location>
        <begin position="365"/>
        <end position="447"/>
    </location>
</feature>
<evidence type="ECO:0000256" key="5">
    <source>
        <dbReference type="ARBA" id="ARBA00023237"/>
    </source>
</evidence>
<dbReference type="InterPro" id="IPR011990">
    <property type="entry name" value="TPR-like_helical_dom_sf"/>
</dbReference>
<evidence type="ECO:0000313" key="9">
    <source>
        <dbReference type="Proteomes" id="UP000295292"/>
    </source>
</evidence>
<dbReference type="PROSITE" id="PS51257">
    <property type="entry name" value="PROKAR_LIPOPROTEIN"/>
    <property type="match status" value="1"/>
</dbReference>
<sequence length="479" mass="54899">MKLLKNILLISLIVFTSSCKKWLTVNPDDRSTEDQLFQSVKGFYTALNGIYTDLTNNDSYGAAWTMTITEILAQRYNVHQEHTLFAIANYAFQQETVKSSMENIWGKAYFQISSTNNILEQIEKRKTLFTTNTDYALIKGEALALRAMLHFDLLRLFGPMPTSGSQLEAIPYYTENNRKAAPMLSFDKVIENIVTDLNSAVELLKEDPIITEGPLYSESQLGGDLQRRYRTLRLNYFATLGLLARVQLYAGDKQQAYACATTVINQGAKWFPFIKTSNIMGSSKNPDRIFSTEILFSLQAPQRQQAHLAYFTPELDAKNILAPLPKRLENVFEKNQNDFRYTPIWISKDGSEDARVFAKYKNVEDSRLNFNNRIPIIRLSEMYYIVAESHKDPNEGLKFLNTIRNARGLVSLSGLNNEQKQLEIEKEYTKEFYGEGQLFFFFKRIGKTTIPDGKSVNNISMSASKYVIPLPESETRYRN</sequence>
<evidence type="ECO:0000256" key="2">
    <source>
        <dbReference type="ARBA" id="ARBA00006275"/>
    </source>
</evidence>
<dbReference type="Pfam" id="PF07980">
    <property type="entry name" value="SusD_RagB"/>
    <property type="match status" value="1"/>
</dbReference>
<comment type="subcellular location">
    <subcellularLocation>
        <location evidence="1">Cell outer membrane</location>
    </subcellularLocation>
</comment>
<dbReference type="Pfam" id="PF14322">
    <property type="entry name" value="SusD-like_3"/>
    <property type="match status" value="1"/>
</dbReference>
<keyword evidence="9" id="KW-1185">Reference proteome</keyword>
<dbReference type="AlphaFoldDB" id="A0A4R6W8H0"/>
<gene>
    <name evidence="8" type="ORF">CLV99_3926</name>
</gene>
<evidence type="ECO:0000256" key="1">
    <source>
        <dbReference type="ARBA" id="ARBA00004442"/>
    </source>
</evidence>
<dbReference type="Gene3D" id="2.20.20.130">
    <property type="match status" value="1"/>
</dbReference>
<dbReference type="Gene3D" id="1.25.40.900">
    <property type="match status" value="1"/>
</dbReference>
<dbReference type="OrthoDB" id="1097962at2"/>
<comment type="caution">
    <text evidence="8">The sequence shown here is derived from an EMBL/GenBank/DDBJ whole genome shotgun (WGS) entry which is preliminary data.</text>
</comment>
<dbReference type="SUPFAM" id="SSF48452">
    <property type="entry name" value="TPR-like"/>
    <property type="match status" value="1"/>
</dbReference>
<evidence type="ECO:0000259" key="6">
    <source>
        <dbReference type="Pfam" id="PF07980"/>
    </source>
</evidence>
<feature type="domain" description="SusD-like N-terminal" evidence="7">
    <location>
        <begin position="21"/>
        <end position="207"/>
    </location>
</feature>
<dbReference type="EMBL" id="SNYV01000017">
    <property type="protein sequence ID" value="TDQ75326.1"/>
    <property type="molecule type" value="Genomic_DNA"/>
</dbReference>
<dbReference type="RefSeq" id="WP_133586093.1">
    <property type="nucleotide sequence ID" value="NZ_SNYV01000017.1"/>
</dbReference>
<keyword evidence="5" id="KW-0998">Cell outer membrane</keyword>
<comment type="similarity">
    <text evidence="2">Belongs to the SusD family.</text>
</comment>
<protein>
    <submittedName>
        <fullName evidence="8">SusD-like starch-binding protein associating with outer membrane</fullName>
    </submittedName>
</protein>
<dbReference type="InterPro" id="IPR033985">
    <property type="entry name" value="SusD-like_N"/>
</dbReference>
<keyword evidence="3" id="KW-0732">Signal</keyword>
<dbReference type="Proteomes" id="UP000295292">
    <property type="component" value="Unassembled WGS sequence"/>
</dbReference>
<evidence type="ECO:0000259" key="7">
    <source>
        <dbReference type="Pfam" id="PF14322"/>
    </source>
</evidence>
<evidence type="ECO:0000256" key="4">
    <source>
        <dbReference type="ARBA" id="ARBA00023136"/>
    </source>
</evidence>
<accession>A0A4R6W8H0</accession>
<name>A0A4R6W8H0_9SPHI</name>